<proteinExistence type="inferred from homology"/>
<dbReference type="EMBL" id="KV460221">
    <property type="protein sequence ID" value="OBT97519.1"/>
    <property type="molecule type" value="Genomic_DNA"/>
</dbReference>
<dbReference type="PANTHER" id="PTHR45348">
    <property type="entry name" value="HYPOTHETICAL OXIDOREDUCTASE (EUROFUNG)"/>
    <property type="match status" value="1"/>
</dbReference>
<dbReference type="STRING" id="342668.A0A1B8GNV3"/>
<dbReference type="CDD" id="cd08249">
    <property type="entry name" value="enoyl_reductase_like"/>
    <property type="match status" value="1"/>
</dbReference>
<evidence type="ECO:0000313" key="4">
    <source>
        <dbReference type="EMBL" id="OBT97519.1"/>
    </source>
</evidence>
<dbReference type="InterPro" id="IPR011032">
    <property type="entry name" value="GroES-like_sf"/>
</dbReference>
<dbReference type="Proteomes" id="UP000091956">
    <property type="component" value="Unassembled WGS sequence"/>
</dbReference>
<dbReference type="SUPFAM" id="SSF51735">
    <property type="entry name" value="NAD(P)-binding Rossmann-fold domains"/>
    <property type="match status" value="1"/>
</dbReference>
<dbReference type="SMART" id="SM00829">
    <property type="entry name" value="PKS_ER"/>
    <property type="match status" value="1"/>
</dbReference>
<dbReference type="Pfam" id="PF08240">
    <property type="entry name" value="ADH_N"/>
    <property type="match status" value="1"/>
</dbReference>
<gene>
    <name evidence="4" type="ORF">VE01_04564</name>
</gene>
<reference evidence="5" key="2">
    <citation type="journal article" date="2018" name="Nat. Commun.">
        <title>Extreme sensitivity to ultraviolet light in the fungal pathogen causing white-nose syndrome of bats.</title>
        <authorList>
            <person name="Palmer J.M."/>
            <person name="Drees K.P."/>
            <person name="Foster J.T."/>
            <person name="Lindner D.L."/>
        </authorList>
    </citation>
    <scope>NUCLEOTIDE SEQUENCE [LARGE SCALE GENOMIC DNA]</scope>
    <source>
        <strain evidence="5">UAMH 10579</strain>
    </source>
</reference>
<dbReference type="InterPro" id="IPR020843">
    <property type="entry name" value="ER"/>
</dbReference>
<protein>
    <recommendedName>
        <fullName evidence="3">Enoyl reductase (ER) domain-containing protein</fullName>
    </recommendedName>
</protein>
<keyword evidence="2" id="KW-0560">Oxidoreductase</keyword>
<comment type="similarity">
    <text evidence="1">Belongs to the zinc-containing alcohol dehydrogenase family.</text>
</comment>
<organism evidence="4 5">
    <name type="scientific">Pseudogymnoascus verrucosus</name>
    <dbReference type="NCBI Taxonomy" id="342668"/>
    <lineage>
        <taxon>Eukaryota</taxon>
        <taxon>Fungi</taxon>
        <taxon>Dikarya</taxon>
        <taxon>Ascomycota</taxon>
        <taxon>Pezizomycotina</taxon>
        <taxon>Leotiomycetes</taxon>
        <taxon>Thelebolales</taxon>
        <taxon>Thelebolaceae</taxon>
        <taxon>Pseudogymnoascus</taxon>
    </lineage>
</organism>
<dbReference type="OrthoDB" id="48317at2759"/>
<dbReference type="PANTHER" id="PTHR45348:SF2">
    <property type="entry name" value="ZINC-TYPE ALCOHOL DEHYDROGENASE-LIKE PROTEIN C2E1P3.01"/>
    <property type="match status" value="1"/>
</dbReference>
<dbReference type="InterPro" id="IPR036291">
    <property type="entry name" value="NAD(P)-bd_dom_sf"/>
</dbReference>
<dbReference type="AlphaFoldDB" id="A0A1B8GNV3"/>
<dbReference type="SUPFAM" id="SSF50129">
    <property type="entry name" value="GroES-like"/>
    <property type="match status" value="1"/>
</dbReference>
<dbReference type="InterPro" id="IPR047122">
    <property type="entry name" value="Trans-enoyl_RdTase-like"/>
</dbReference>
<dbReference type="Gene3D" id="3.90.180.10">
    <property type="entry name" value="Medium-chain alcohol dehydrogenases, catalytic domain"/>
    <property type="match status" value="1"/>
</dbReference>
<evidence type="ECO:0000313" key="5">
    <source>
        <dbReference type="Proteomes" id="UP000091956"/>
    </source>
</evidence>
<evidence type="ECO:0000259" key="3">
    <source>
        <dbReference type="SMART" id="SM00829"/>
    </source>
</evidence>
<dbReference type="RefSeq" id="XP_018131252.1">
    <property type="nucleotide sequence ID" value="XM_018274035.1"/>
</dbReference>
<dbReference type="Gene3D" id="3.40.50.720">
    <property type="entry name" value="NAD(P)-binding Rossmann-like Domain"/>
    <property type="match status" value="1"/>
</dbReference>
<evidence type="ECO:0000256" key="2">
    <source>
        <dbReference type="ARBA" id="ARBA00023002"/>
    </source>
</evidence>
<keyword evidence="5" id="KW-1185">Reference proteome</keyword>
<evidence type="ECO:0000256" key="1">
    <source>
        <dbReference type="ARBA" id="ARBA00008072"/>
    </source>
</evidence>
<dbReference type="GO" id="GO:0016651">
    <property type="term" value="F:oxidoreductase activity, acting on NAD(P)H"/>
    <property type="evidence" value="ECO:0007669"/>
    <property type="project" value="InterPro"/>
</dbReference>
<accession>A0A1B8GNV3</accession>
<dbReference type="GeneID" id="28837950"/>
<name>A0A1B8GNV3_9PEZI</name>
<reference evidence="4 5" key="1">
    <citation type="submission" date="2016-03" db="EMBL/GenBank/DDBJ databases">
        <title>Comparative genomics of Pseudogymnoascus destructans, the fungus causing white-nose syndrome of bats.</title>
        <authorList>
            <person name="Palmer J.M."/>
            <person name="Drees K.P."/>
            <person name="Foster J.T."/>
            <person name="Lindner D.L."/>
        </authorList>
    </citation>
    <scope>NUCLEOTIDE SEQUENCE [LARGE SCALE GENOMIC DNA]</scope>
    <source>
        <strain evidence="4 5">UAMH 10579</strain>
    </source>
</reference>
<feature type="domain" description="Enoyl reductase (ER)" evidence="3">
    <location>
        <begin position="15"/>
        <end position="346"/>
    </location>
</feature>
<sequence length="348" mass="35972">MSPTNTAAWLTTEKATSLTVGPAPYTPPSPTQLVVRNRALGINLVDWAMQMMSSALFPWTQYPTILGSDIAGEVVELGSSITRFKPGDRVVATATGLTSGTAQGAFQTYSVVAENLTSPIPASVTYSQAAVLPLAISTAACGLFQKDYLALQHPTVTPKPTGETLLVWGGATSVGCNAIQLAVGAGYEVITTSSPKNFDYVRGLGASAVFDYSSPTVTADILAAFAGKKSAGAIAIGGVDPAVNAAVTKACVDIVAGSEGRKFVAMAVQFDPTQLPEGVGAKFIFGSDLKDNEVGPAVFEHFLPKALEEGVFKCAPEPLEGGHGLESIQEAFELGKKGVSAQKVVVTL</sequence>
<dbReference type="InterPro" id="IPR013154">
    <property type="entry name" value="ADH-like_N"/>
</dbReference>